<name>J9H004_9ZZZZ</name>
<keyword evidence="1" id="KW-0812">Transmembrane</keyword>
<protein>
    <recommendedName>
        <fullName evidence="3">Protein BatD</fullName>
    </recommendedName>
</protein>
<keyword evidence="1" id="KW-0472">Membrane</keyword>
<keyword evidence="1" id="KW-1133">Transmembrane helix</keyword>
<dbReference type="Pfam" id="PF13584">
    <property type="entry name" value="BatD"/>
    <property type="match status" value="1"/>
</dbReference>
<gene>
    <name evidence="2" type="ORF">EVA_05332</name>
</gene>
<dbReference type="EMBL" id="AMCI01001120">
    <property type="protein sequence ID" value="EJX06560.1"/>
    <property type="molecule type" value="Genomic_DNA"/>
</dbReference>
<evidence type="ECO:0000256" key="1">
    <source>
        <dbReference type="SAM" id="Phobius"/>
    </source>
</evidence>
<sequence length="360" mass="40042">MIRNFSHPFRILSLLLLLTAGNSLRAQVLVETKLDTAHILIGEQVQLRVKCSSPAGAQVTFPYYQSQEQLMPGVEVIRNGAIDTVKTNNGKRWELTRRYTITSFDSALYSIPPIELTINGKKYASRGNVGLKVSSVAVDTVHVDQFSGPHDVIDMPFTFSWRLTGWALLALLLASGAILLAIRLSDPKLITRRVVIHPPTPPHITAIGQIEQIKQSPKEDAKAYYMELTETLRTYIEKRFGFSAREMTTSEIIDELCAAEQTESLAELKEVLSQADLVKFAKFTPSLSEQDRSLIQALDFVQTTKVEPHEAPKPRVEYVTLSGNKQRGIRTAMTVSALLLATAALATTAYVIYEVYLCFG</sequence>
<dbReference type="AlphaFoldDB" id="J9H004"/>
<evidence type="ECO:0000313" key="2">
    <source>
        <dbReference type="EMBL" id="EJX06560.1"/>
    </source>
</evidence>
<feature type="transmembrane region" description="Helical" evidence="1">
    <location>
        <begin position="332"/>
        <end position="353"/>
    </location>
</feature>
<accession>J9H004</accession>
<evidence type="ECO:0008006" key="3">
    <source>
        <dbReference type="Google" id="ProtNLM"/>
    </source>
</evidence>
<dbReference type="InterPro" id="IPR025738">
    <property type="entry name" value="BatD"/>
</dbReference>
<reference evidence="2" key="1">
    <citation type="journal article" date="2012" name="PLoS ONE">
        <title>Gene sets for utilization of primary and secondary nutrition supplies in the distal gut of endangered iberian lynx.</title>
        <authorList>
            <person name="Alcaide M."/>
            <person name="Messina E."/>
            <person name="Richter M."/>
            <person name="Bargiela R."/>
            <person name="Peplies J."/>
            <person name="Huws S.A."/>
            <person name="Newbold C.J."/>
            <person name="Golyshin P.N."/>
            <person name="Simon M.A."/>
            <person name="Lopez G."/>
            <person name="Yakimov M.M."/>
            <person name="Ferrer M."/>
        </authorList>
    </citation>
    <scope>NUCLEOTIDE SEQUENCE</scope>
</reference>
<organism evidence="2">
    <name type="scientific">gut metagenome</name>
    <dbReference type="NCBI Taxonomy" id="749906"/>
    <lineage>
        <taxon>unclassified sequences</taxon>
        <taxon>metagenomes</taxon>
        <taxon>organismal metagenomes</taxon>
    </lineage>
</organism>
<proteinExistence type="predicted"/>
<feature type="transmembrane region" description="Helical" evidence="1">
    <location>
        <begin position="163"/>
        <end position="182"/>
    </location>
</feature>
<comment type="caution">
    <text evidence="2">The sequence shown here is derived from an EMBL/GenBank/DDBJ whole genome shotgun (WGS) entry which is preliminary data.</text>
</comment>